<protein>
    <submittedName>
        <fullName evidence="1">Uncharacterized protein</fullName>
    </submittedName>
</protein>
<sequence length="1635" mass="186481">MMVEEDQQVLVRDKKKRKKDKMEPVVHIEPRESTIVHLGAETEDLIVLRLQAFARSPSDVCFYRLNRNLPFWYLTPQAMRYASQRILSHHYCVLSGFISPFRYSVSRLNLFFVISLNIVLLFPTFTKELSMLEILIDVAKTIGQYSLPFIWQELRYVLFYKDILKDLKDKVNRLEMLREKNQLSVDAAEQKKETISRVVLVWMKDVEEITRKANQLQDKADQASVGCCPNLLLLPQLGREANEVAKVVGELKMTGDFRDVTAKHPAKLDLFTDLSREAVILESRMLIMDEIIHTVTDPNINMVGVYGLGGVGKTMLAYQVAAKAILDNSFDVVVLASLPQTLDIKSIQVEIADQLDLKLEKESTLVRAQYLHERIKKEKTILILLDNIWERFNMNEMGIPLGDHKGCKVLMTSRNQEVLNEMGSQKDFRLEPLNPSETWRLFQAKAGDVKDRQDIATQVANNCAGLPVLILAVSGALRGKGIHAWKDASNRLKSVNHGSLREIYNSALELSYKGLEGKDVKDLFLLCGVLGRSVISDLLKYGMGLGIFKDVNTVEDARCRLHVMIDNLKASCLLLESGKSTAVVEMHDSVCEMAVSIARKDELVFTIQSVAELVEWPTGRYTQIILPRCCIHKLPIMSNYPELKLLYLNNANNQYLEIPDSFFEGVRNLVLDLTCMNMSSLPISFSSLTKLKTLCLDRCALGGMAALASLKNIKILSLLKSSITKLPPEIGQLTCLRMLDLSSSGIELIPPNIISRLINLEEFYAGDTSIKWEAENATKQNKNATVAELSQLPHLTALSIQIQDATILPRDDSFFEQLKRYKIFIGDVWTWPRMHEESNILKIKLSSNTHLAQGMRKLLKEVENLHLDEITGISNGPYELNFEGFLRLKCFCIQNNDEIRHIVNLMDFTQPHDAFPNLEVLALHNLSKLEKICQGPFADTSFQKLKVIKVFKCDQLKNLISSSMVGGLSQLLEIEVSKCTFMKEIVVAENLIASDNQITTMINFRQLHSLILQGLPALVEFYSDKLNSLESEPLFGSKVAFPKLETLKLSSIDTKKIWDDSQHLTTSCVQNLTSLTVESCGNIKYLFCTSMVGSFPKLKLLKISNCHVMEEIVAAEEGRNGGVNLAKDHFPRLEKVVINDMKNLKTIWHQQFGSLRTMKVTNCGKLERIVPSYMQRNFSGLETITVTDCGSLKEIFELNADENESEVNTQLRILTLLELPNLKQIWNGDAKGILRFHNLEAVRIEECPKLEYLFPLSIAMSLPQLEKILIKYAKSMKEFVAKTEVYMEGTDKFVFNRLTTLIIWYLTEADRFYAGSFSLHCPSLKILDVIYCRKLELFKMKSMSYSERDHDGNLNVSIPQPLFIADEVLPKLERLNLTDKDVRMIQQEQFPGDLNSKLTHLRLQYFEDEDATFPYWILQKLPRLQSLCIEFCSFKEILHEGEKGQNKITTRLNWFQLVEVHKIQHLCKEGSQLDPVLEFVENIYLTRCSGLMYLVPPYVTFSHLTYLRVRKCNGLLYLISSSTARSLGNLRKVDILECISLEDIVSEKGDEMEGNIAFNNLRYLELKWLPTLNWFSSSKCLHWFPILEVVVVMQCPNMKTFSVGHTSTPELRNVQADEGWFWEDNLNATIKKISM</sequence>
<proteinExistence type="predicted"/>
<organism evidence="1 2">
    <name type="scientific">Bauhinia variegata</name>
    <name type="common">Purple orchid tree</name>
    <name type="synonym">Phanera variegata</name>
    <dbReference type="NCBI Taxonomy" id="167791"/>
    <lineage>
        <taxon>Eukaryota</taxon>
        <taxon>Viridiplantae</taxon>
        <taxon>Streptophyta</taxon>
        <taxon>Embryophyta</taxon>
        <taxon>Tracheophyta</taxon>
        <taxon>Spermatophyta</taxon>
        <taxon>Magnoliopsida</taxon>
        <taxon>eudicotyledons</taxon>
        <taxon>Gunneridae</taxon>
        <taxon>Pentapetalae</taxon>
        <taxon>rosids</taxon>
        <taxon>fabids</taxon>
        <taxon>Fabales</taxon>
        <taxon>Fabaceae</taxon>
        <taxon>Cercidoideae</taxon>
        <taxon>Cercideae</taxon>
        <taxon>Bauhiniinae</taxon>
        <taxon>Bauhinia</taxon>
    </lineage>
</organism>
<gene>
    <name evidence="1" type="ORF">L6164_003249</name>
</gene>
<reference evidence="1 2" key="1">
    <citation type="journal article" date="2022" name="DNA Res.">
        <title>Chromosomal-level genome assembly of the orchid tree Bauhinia variegata (Leguminosae; Cercidoideae) supports the allotetraploid origin hypothesis of Bauhinia.</title>
        <authorList>
            <person name="Zhong Y."/>
            <person name="Chen Y."/>
            <person name="Zheng D."/>
            <person name="Pang J."/>
            <person name="Liu Y."/>
            <person name="Luo S."/>
            <person name="Meng S."/>
            <person name="Qian L."/>
            <person name="Wei D."/>
            <person name="Dai S."/>
            <person name="Zhou R."/>
        </authorList>
    </citation>
    <scope>NUCLEOTIDE SEQUENCE [LARGE SCALE GENOMIC DNA]</scope>
    <source>
        <strain evidence="1">BV-YZ2020</strain>
    </source>
</reference>
<dbReference type="EMBL" id="CM039427">
    <property type="protein sequence ID" value="KAI4354383.1"/>
    <property type="molecule type" value="Genomic_DNA"/>
</dbReference>
<evidence type="ECO:0000313" key="2">
    <source>
        <dbReference type="Proteomes" id="UP000828941"/>
    </source>
</evidence>
<keyword evidence="2" id="KW-1185">Reference proteome</keyword>
<dbReference type="Proteomes" id="UP000828941">
    <property type="component" value="Chromosome 2"/>
</dbReference>
<accession>A0ACB9Q0P8</accession>
<evidence type="ECO:0000313" key="1">
    <source>
        <dbReference type="EMBL" id="KAI4354383.1"/>
    </source>
</evidence>
<comment type="caution">
    <text evidence="1">The sequence shown here is derived from an EMBL/GenBank/DDBJ whole genome shotgun (WGS) entry which is preliminary data.</text>
</comment>
<name>A0ACB9Q0P8_BAUVA</name>